<gene>
    <name evidence="2" type="ORF">DFH08DRAFT_883671</name>
</gene>
<accession>A0AAD6ZLC6</accession>
<dbReference type="AlphaFoldDB" id="A0AAD6ZLC6"/>
<feature type="transmembrane region" description="Helical" evidence="1">
    <location>
        <begin position="66"/>
        <end position="87"/>
    </location>
</feature>
<keyword evidence="3" id="KW-1185">Reference proteome</keyword>
<feature type="transmembrane region" description="Helical" evidence="1">
    <location>
        <begin position="108"/>
        <end position="131"/>
    </location>
</feature>
<evidence type="ECO:0000313" key="2">
    <source>
        <dbReference type="EMBL" id="KAJ7328241.1"/>
    </source>
</evidence>
<feature type="transmembrane region" description="Helical" evidence="1">
    <location>
        <begin position="33"/>
        <end position="54"/>
    </location>
</feature>
<keyword evidence="1" id="KW-1133">Transmembrane helix</keyword>
<protein>
    <submittedName>
        <fullName evidence="2">Uncharacterized protein</fullName>
    </submittedName>
</protein>
<comment type="caution">
    <text evidence="2">The sequence shown here is derived from an EMBL/GenBank/DDBJ whole genome shotgun (WGS) entry which is preliminary data.</text>
</comment>
<evidence type="ECO:0000256" key="1">
    <source>
        <dbReference type="SAM" id="Phobius"/>
    </source>
</evidence>
<dbReference type="Proteomes" id="UP001218218">
    <property type="component" value="Unassembled WGS sequence"/>
</dbReference>
<proteinExistence type="predicted"/>
<sequence length="144" mass="16122">MRESSSSLRSSPSFLSFGGVGSHRSWELSSFHYFLFALQIDPLLYLYLPVLLGIHVTSHFPCFLPLAIPASLFTSHLHMHTLDLLVFRCGASRPSAEMTLHCRDTSTAFFILFPFLCSYSSFFSSGSWTAWHSSSTSLPMSSKI</sequence>
<reference evidence="2" key="1">
    <citation type="submission" date="2023-03" db="EMBL/GenBank/DDBJ databases">
        <title>Massive genome expansion in bonnet fungi (Mycena s.s.) driven by repeated elements and novel gene families across ecological guilds.</title>
        <authorList>
            <consortium name="Lawrence Berkeley National Laboratory"/>
            <person name="Harder C.B."/>
            <person name="Miyauchi S."/>
            <person name="Viragh M."/>
            <person name="Kuo A."/>
            <person name="Thoen E."/>
            <person name="Andreopoulos B."/>
            <person name="Lu D."/>
            <person name="Skrede I."/>
            <person name="Drula E."/>
            <person name="Henrissat B."/>
            <person name="Morin E."/>
            <person name="Kohler A."/>
            <person name="Barry K."/>
            <person name="LaButti K."/>
            <person name="Morin E."/>
            <person name="Salamov A."/>
            <person name="Lipzen A."/>
            <person name="Mereny Z."/>
            <person name="Hegedus B."/>
            <person name="Baldrian P."/>
            <person name="Stursova M."/>
            <person name="Weitz H."/>
            <person name="Taylor A."/>
            <person name="Grigoriev I.V."/>
            <person name="Nagy L.G."/>
            <person name="Martin F."/>
            <person name="Kauserud H."/>
        </authorList>
    </citation>
    <scope>NUCLEOTIDE SEQUENCE</scope>
    <source>
        <strain evidence="2">CBHHK002</strain>
    </source>
</reference>
<dbReference type="EMBL" id="JARIHO010000039">
    <property type="protein sequence ID" value="KAJ7328241.1"/>
    <property type="molecule type" value="Genomic_DNA"/>
</dbReference>
<name>A0AAD6ZLC6_9AGAR</name>
<organism evidence="2 3">
    <name type="scientific">Mycena albidolilacea</name>
    <dbReference type="NCBI Taxonomy" id="1033008"/>
    <lineage>
        <taxon>Eukaryota</taxon>
        <taxon>Fungi</taxon>
        <taxon>Dikarya</taxon>
        <taxon>Basidiomycota</taxon>
        <taxon>Agaricomycotina</taxon>
        <taxon>Agaricomycetes</taxon>
        <taxon>Agaricomycetidae</taxon>
        <taxon>Agaricales</taxon>
        <taxon>Marasmiineae</taxon>
        <taxon>Mycenaceae</taxon>
        <taxon>Mycena</taxon>
    </lineage>
</organism>
<evidence type="ECO:0000313" key="3">
    <source>
        <dbReference type="Proteomes" id="UP001218218"/>
    </source>
</evidence>
<keyword evidence="1" id="KW-0472">Membrane</keyword>
<keyword evidence="1" id="KW-0812">Transmembrane</keyword>